<keyword evidence="2" id="KW-1133">Transmembrane helix</keyword>
<proteinExistence type="predicted"/>
<keyword evidence="4" id="KW-1185">Reference proteome</keyword>
<organism evidence="3 4">
    <name type="scientific">Limosilactobacillus secaliphilus</name>
    <dbReference type="NCBI Taxonomy" id="396268"/>
    <lineage>
        <taxon>Bacteria</taxon>
        <taxon>Bacillati</taxon>
        <taxon>Bacillota</taxon>
        <taxon>Bacilli</taxon>
        <taxon>Lactobacillales</taxon>
        <taxon>Lactobacillaceae</taxon>
        <taxon>Limosilactobacillus</taxon>
    </lineage>
</organism>
<evidence type="ECO:0000313" key="4">
    <source>
        <dbReference type="Proteomes" id="UP000050934"/>
    </source>
</evidence>
<dbReference type="RefSeq" id="WP_057740712.1">
    <property type="nucleotide sequence ID" value="NZ_JQBW01000006.1"/>
</dbReference>
<evidence type="ECO:0000313" key="3">
    <source>
        <dbReference type="EMBL" id="KRN59222.1"/>
    </source>
</evidence>
<keyword evidence="2" id="KW-0812">Transmembrane</keyword>
<feature type="compositionally biased region" description="Low complexity" evidence="1">
    <location>
        <begin position="28"/>
        <end position="44"/>
    </location>
</feature>
<name>A0A0R2I6G1_9LACO</name>
<gene>
    <name evidence="3" type="ORF">IV45_GL000261</name>
</gene>
<dbReference type="Proteomes" id="UP000050934">
    <property type="component" value="Unassembled WGS sequence"/>
</dbReference>
<evidence type="ECO:0000256" key="1">
    <source>
        <dbReference type="SAM" id="MobiDB-lite"/>
    </source>
</evidence>
<keyword evidence="2" id="KW-0472">Membrane</keyword>
<protein>
    <submittedName>
        <fullName evidence="3">Uncharacterized protein</fullName>
    </submittedName>
</protein>
<dbReference type="PATRIC" id="fig|396268.3.peg.263"/>
<reference evidence="3 4" key="1">
    <citation type="journal article" date="2015" name="Genome Announc.">
        <title>Expanding the biotechnology potential of lactobacilli through comparative genomics of 213 strains and associated genera.</title>
        <authorList>
            <person name="Sun Z."/>
            <person name="Harris H.M."/>
            <person name="McCann A."/>
            <person name="Guo C."/>
            <person name="Argimon S."/>
            <person name="Zhang W."/>
            <person name="Yang X."/>
            <person name="Jeffery I.B."/>
            <person name="Cooney J.C."/>
            <person name="Kagawa T.F."/>
            <person name="Liu W."/>
            <person name="Song Y."/>
            <person name="Salvetti E."/>
            <person name="Wrobel A."/>
            <person name="Rasinkangas P."/>
            <person name="Parkhill J."/>
            <person name="Rea M.C."/>
            <person name="O'Sullivan O."/>
            <person name="Ritari J."/>
            <person name="Douillard F.P."/>
            <person name="Paul Ross R."/>
            <person name="Yang R."/>
            <person name="Briner A.E."/>
            <person name="Felis G.E."/>
            <person name="de Vos W.M."/>
            <person name="Barrangou R."/>
            <person name="Klaenhammer T.R."/>
            <person name="Caufield P.W."/>
            <person name="Cui Y."/>
            <person name="Zhang H."/>
            <person name="O'Toole P.W."/>
        </authorList>
    </citation>
    <scope>NUCLEOTIDE SEQUENCE [LARGE SCALE GENOMIC DNA]</scope>
    <source>
        <strain evidence="3 4">DSM 17896</strain>
    </source>
</reference>
<dbReference type="EMBL" id="JQBW01000006">
    <property type="protein sequence ID" value="KRN59222.1"/>
    <property type="molecule type" value="Genomic_DNA"/>
</dbReference>
<evidence type="ECO:0000256" key="2">
    <source>
        <dbReference type="SAM" id="Phobius"/>
    </source>
</evidence>
<comment type="caution">
    <text evidence="3">The sequence shown here is derived from an EMBL/GenBank/DDBJ whole genome shotgun (WGS) entry which is preliminary data.</text>
</comment>
<sequence length="162" mass="18514">MKRKAYTIIFLILVIVFSIYFYGHNNKNSKTSNSANQTSSSMQSEANKHKDINAELKKNLQQDQSYADSNPNNYGYAKQIDRIQYTGNSDILVNVKASFKDLQPQQKTDVMNQTQNLARMVLLHEGKIDDQQSKEGLIVTVNCGDKPVGESKISNHRKYSWY</sequence>
<accession>A0A0R2I6G1</accession>
<dbReference type="AlphaFoldDB" id="A0A0R2I6G1"/>
<feature type="transmembrane region" description="Helical" evidence="2">
    <location>
        <begin position="5"/>
        <end position="23"/>
    </location>
</feature>
<feature type="region of interest" description="Disordered" evidence="1">
    <location>
        <begin position="28"/>
        <end position="48"/>
    </location>
</feature>